<dbReference type="FunCoup" id="A0A0D2VYR9">
    <property type="interactions" value="86"/>
</dbReference>
<dbReference type="GO" id="GO:0016020">
    <property type="term" value="C:membrane"/>
    <property type="evidence" value="ECO:0007669"/>
    <property type="project" value="UniProtKB-SubCell"/>
</dbReference>
<dbReference type="PRINTS" id="PR00080">
    <property type="entry name" value="SDRFAMILY"/>
</dbReference>
<dbReference type="InterPro" id="IPR036291">
    <property type="entry name" value="NAD(P)-bd_dom_sf"/>
</dbReference>
<keyword evidence="8" id="KW-0472">Membrane</keyword>
<evidence type="ECO:0000256" key="4">
    <source>
        <dbReference type="ARBA" id="ARBA00022857"/>
    </source>
</evidence>
<keyword evidence="15" id="KW-1185">Reference proteome</keyword>
<dbReference type="SMART" id="SM00822">
    <property type="entry name" value="PKS_KR"/>
    <property type="match status" value="1"/>
</dbReference>
<dbReference type="CDD" id="cd05339">
    <property type="entry name" value="17beta-HSDXI-like_SDR_c"/>
    <property type="match status" value="1"/>
</dbReference>
<dbReference type="AlphaFoldDB" id="A0A0D2VYR9"/>
<comment type="function">
    <text evidence="9">Catalyzes the reduction of all-trans-retinal to all-trans-retinol in the presence of NADPH.</text>
</comment>
<keyword evidence="5" id="KW-1133">Transmembrane helix</keyword>
<reference evidence="15" key="1">
    <citation type="submission" date="2011-02" db="EMBL/GenBank/DDBJ databases">
        <title>The Genome Sequence of Capsaspora owczarzaki ATCC 30864.</title>
        <authorList>
            <person name="Russ C."/>
            <person name="Cuomo C."/>
            <person name="Burger G."/>
            <person name="Gray M.W."/>
            <person name="Holland P.W.H."/>
            <person name="King N."/>
            <person name="Lang F.B.F."/>
            <person name="Roger A.J."/>
            <person name="Ruiz-Trillo I."/>
            <person name="Young S.K."/>
            <person name="Zeng Q."/>
            <person name="Gargeya S."/>
            <person name="Alvarado L."/>
            <person name="Berlin A."/>
            <person name="Chapman S.B."/>
            <person name="Chen Z."/>
            <person name="Freedman E."/>
            <person name="Gellesch M."/>
            <person name="Goldberg J."/>
            <person name="Griggs A."/>
            <person name="Gujja S."/>
            <person name="Heilman E."/>
            <person name="Heiman D."/>
            <person name="Howarth C."/>
            <person name="Mehta T."/>
            <person name="Neiman D."/>
            <person name="Pearson M."/>
            <person name="Roberts A."/>
            <person name="Saif S."/>
            <person name="Shea T."/>
            <person name="Shenoy N."/>
            <person name="Sisk P."/>
            <person name="Stolte C."/>
            <person name="Sykes S."/>
            <person name="White J."/>
            <person name="Yandava C."/>
            <person name="Haas B."/>
            <person name="Nusbaum C."/>
            <person name="Birren B."/>
        </authorList>
    </citation>
    <scope>NUCLEOTIDE SEQUENCE</scope>
    <source>
        <strain evidence="15">ATCC 30864</strain>
    </source>
</reference>
<evidence type="ECO:0000256" key="8">
    <source>
        <dbReference type="ARBA" id="ARBA00023136"/>
    </source>
</evidence>
<dbReference type="EMBL" id="KE346372">
    <property type="protein sequence ID" value="KJE96892.1"/>
    <property type="molecule type" value="Genomic_DNA"/>
</dbReference>
<dbReference type="Pfam" id="PF00106">
    <property type="entry name" value="adh_short"/>
    <property type="match status" value="1"/>
</dbReference>
<proteinExistence type="inferred from homology"/>
<dbReference type="Proteomes" id="UP000008743">
    <property type="component" value="Unassembled WGS sequence"/>
</dbReference>
<dbReference type="STRING" id="595528.A0A0D2VYR9"/>
<keyword evidence="3" id="KW-0812">Transmembrane</keyword>
<evidence type="ECO:0000259" key="13">
    <source>
        <dbReference type="SMART" id="SM00822"/>
    </source>
</evidence>
<evidence type="ECO:0000256" key="6">
    <source>
        <dbReference type="ARBA" id="ARBA00023002"/>
    </source>
</evidence>
<evidence type="ECO:0000256" key="2">
    <source>
        <dbReference type="ARBA" id="ARBA00006484"/>
    </source>
</evidence>
<dbReference type="PANTHER" id="PTHR24322:SF736">
    <property type="entry name" value="RETINOL DEHYDROGENASE 10"/>
    <property type="match status" value="1"/>
</dbReference>
<dbReference type="PROSITE" id="PS00061">
    <property type="entry name" value="ADH_SHORT"/>
    <property type="match status" value="1"/>
</dbReference>
<dbReference type="OMA" id="NWYAVLP"/>
<dbReference type="RefSeq" id="XP_004343868.1">
    <property type="nucleotide sequence ID" value="XM_004343818.2"/>
</dbReference>
<dbReference type="GO" id="GO:0052650">
    <property type="term" value="F:all-trans-retinol dehydrogenase (NADP+) activity"/>
    <property type="evidence" value="ECO:0007669"/>
    <property type="project" value="UniProtKB-ARBA"/>
</dbReference>
<name>A0A0D2VYR9_CAPO3</name>
<gene>
    <name evidence="14" type="ORF">CAOG_007144</name>
</gene>
<dbReference type="Gene3D" id="3.40.50.720">
    <property type="entry name" value="NAD(P)-binding Rossmann-like Domain"/>
    <property type="match status" value="1"/>
</dbReference>
<keyword evidence="4" id="KW-0521">NADP</keyword>
<accession>A0A0D2VYR9</accession>
<evidence type="ECO:0000313" key="15">
    <source>
        <dbReference type="Proteomes" id="UP000008743"/>
    </source>
</evidence>
<keyword evidence="6" id="KW-0560">Oxidoreductase</keyword>
<dbReference type="InterPro" id="IPR002347">
    <property type="entry name" value="SDR_fam"/>
</dbReference>
<evidence type="ECO:0000256" key="11">
    <source>
        <dbReference type="ARBA" id="ARBA00082544"/>
    </source>
</evidence>
<evidence type="ECO:0000256" key="5">
    <source>
        <dbReference type="ARBA" id="ARBA00022989"/>
    </source>
</evidence>
<dbReference type="eggNOG" id="KOG1201">
    <property type="taxonomic scope" value="Eukaryota"/>
</dbReference>
<comment type="subcellular location">
    <subcellularLocation>
        <location evidence="1">Membrane</location>
        <topology evidence="1">Multi-pass membrane protein</topology>
    </subcellularLocation>
</comment>
<dbReference type="OrthoDB" id="47007at2759"/>
<dbReference type="InterPro" id="IPR057326">
    <property type="entry name" value="KR_dom"/>
</dbReference>
<evidence type="ECO:0000256" key="7">
    <source>
        <dbReference type="ARBA" id="ARBA00023098"/>
    </source>
</evidence>
<evidence type="ECO:0000313" key="14">
    <source>
        <dbReference type="EMBL" id="KJE96892.1"/>
    </source>
</evidence>
<evidence type="ECO:0000256" key="9">
    <source>
        <dbReference type="ARBA" id="ARBA00059620"/>
    </source>
</evidence>
<dbReference type="InterPro" id="IPR020904">
    <property type="entry name" value="Sc_DH/Rdtase_CS"/>
</dbReference>
<dbReference type="SUPFAM" id="SSF51735">
    <property type="entry name" value="NAD(P)-binding Rossmann-fold domains"/>
    <property type="match status" value="1"/>
</dbReference>
<dbReference type="FunFam" id="3.40.50.720:FF:000131">
    <property type="entry name" value="Short-chain dehydrogenase/reductase 3"/>
    <property type="match status" value="1"/>
</dbReference>
<evidence type="ECO:0000256" key="3">
    <source>
        <dbReference type="ARBA" id="ARBA00022692"/>
    </source>
</evidence>
<feature type="domain" description="Ketoreductase" evidence="13">
    <location>
        <begin position="36"/>
        <end position="221"/>
    </location>
</feature>
<dbReference type="PANTHER" id="PTHR24322">
    <property type="entry name" value="PKSB"/>
    <property type="match status" value="1"/>
</dbReference>
<sequence length="296" mass="31710">MLLTFAVATAFAAILVAVFLPQLLSPRRRLSSLADQVAVVSGGAQGLGREIVLRLAAAGCSVVVWDVDRAGLESLRTQVEASGGRIATDVVDVSQSADTKLAAERALQTWKKVTILINNAGVVSAKPLLELTDAQIQRTMGVNLLACFWTTRALLPTMKEQPHAQIVNIASVLGHIGVARLSDYCASKHGVVGFHESLCMELADQPNVVPTVVCPGTISTRMFDGIKHPFFMPPLTPEYVADCVVDRIHQGGGGMLVLPRLFHLMPFYRLLPMSLKVLAARLTGVLHSVDNVKGSS</sequence>
<evidence type="ECO:0000256" key="10">
    <source>
        <dbReference type="ARBA" id="ARBA00068717"/>
    </source>
</evidence>
<dbReference type="InParanoid" id="A0A0D2VYR9"/>
<evidence type="ECO:0000256" key="1">
    <source>
        <dbReference type="ARBA" id="ARBA00004141"/>
    </source>
</evidence>
<protein>
    <recommendedName>
        <fullName evidence="10">Short-chain dehydrogenase/reductase 3</fullName>
    </recommendedName>
    <alternativeName>
        <fullName evidence="11">Retinal short-chain dehydrogenase/reductase 1</fullName>
    </alternativeName>
</protein>
<evidence type="ECO:0000256" key="12">
    <source>
        <dbReference type="RuleBase" id="RU000363"/>
    </source>
</evidence>
<keyword evidence="7" id="KW-0443">Lipid metabolism</keyword>
<organism evidence="14 15">
    <name type="scientific">Capsaspora owczarzaki (strain ATCC 30864)</name>
    <dbReference type="NCBI Taxonomy" id="595528"/>
    <lineage>
        <taxon>Eukaryota</taxon>
        <taxon>Filasterea</taxon>
        <taxon>Capsaspora</taxon>
    </lineage>
</organism>
<dbReference type="PhylomeDB" id="A0A0D2VYR9"/>
<dbReference type="PRINTS" id="PR00081">
    <property type="entry name" value="GDHRDH"/>
</dbReference>
<comment type="similarity">
    <text evidence="2 12">Belongs to the short-chain dehydrogenases/reductases (SDR) family.</text>
</comment>